<proteinExistence type="predicted"/>
<comment type="caution">
    <text evidence="1">The sequence shown here is derived from an EMBL/GenBank/DDBJ whole genome shotgun (WGS) entry which is preliminary data.</text>
</comment>
<reference evidence="1 2" key="1">
    <citation type="submission" date="2022-01" db="EMBL/GenBank/DDBJ databases">
        <title>Whole genome-based taxonomy of the Shewanellaceae.</title>
        <authorList>
            <person name="Martin-Rodriguez A.J."/>
        </authorList>
    </citation>
    <scope>NUCLEOTIDE SEQUENCE [LARGE SCALE GENOMIC DNA]</scope>
    <source>
        <strain evidence="1 2">DSM 17177</strain>
    </source>
</reference>
<name>A0ABT0L8X7_9GAMM</name>
<dbReference type="InterPro" id="IPR010633">
    <property type="entry name" value="Phage_lambda_GpZ"/>
</dbReference>
<keyword evidence="2" id="KW-1185">Reference proteome</keyword>
<dbReference type="RefSeq" id="WP_248939442.1">
    <property type="nucleotide sequence ID" value="NZ_JAKIKS010000018.1"/>
</dbReference>
<accession>A0ABT0L8X7</accession>
<dbReference type="Proteomes" id="UP001203423">
    <property type="component" value="Unassembled WGS sequence"/>
</dbReference>
<dbReference type="Pfam" id="PF06763">
    <property type="entry name" value="Minor_tail_Z"/>
    <property type="match status" value="1"/>
</dbReference>
<gene>
    <name evidence="1" type="ORF">L2764_06630</name>
</gene>
<evidence type="ECO:0000313" key="2">
    <source>
        <dbReference type="Proteomes" id="UP001203423"/>
    </source>
</evidence>
<dbReference type="EMBL" id="JAKIKS010000018">
    <property type="protein sequence ID" value="MCL1124158.1"/>
    <property type="molecule type" value="Genomic_DNA"/>
</dbReference>
<organism evidence="1 2">
    <name type="scientific">Shewanella surugensis</name>
    <dbReference type="NCBI Taxonomy" id="212020"/>
    <lineage>
        <taxon>Bacteria</taxon>
        <taxon>Pseudomonadati</taxon>
        <taxon>Pseudomonadota</taxon>
        <taxon>Gammaproteobacteria</taxon>
        <taxon>Alteromonadales</taxon>
        <taxon>Shewanellaceae</taxon>
        <taxon>Shewanella</taxon>
    </lineage>
</organism>
<sequence length="190" mass="22293">MEHQQTLFPLDFDEFEAARLEFGATEKQMRIAYDRALSRTLVTVRKLSRQFLCDELQARRIKDVQRRMKVFKLKKAGKKTFNELKLWFGLNDMSVGALKGRKTQHSDGAAFSSSSRSIGSKKYKGGFVTNRYGNRSIFIRKDDGRFPILDQKITLSEDLEFKIEDQIFAEIPDIFFKYYFADLKYRVTKK</sequence>
<evidence type="ECO:0000313" key="1">
    <source>
        <dbReference type="EMBL" id="MCL1124158.1"/>
    </source>
</evidence>
<protein>
    <submittedName>
        <fullName evidence="1">Phage tail protein</fullName>
    </submittedName>
</protein>